<keyword evidence="2" id="KW-1185">Reference proteome</keyword>
<organism evidence="1 2">
    <name type="scientific">Streptomyces cynarae</name>
    <dbReference type="NCBI Taxonomy" id="2981134"/>
    <lineage>
        <taxon>Bacteria</taxon>
        <taxon>Bacillati</taxon>
        <taxon>Actinomycetota</taxon>
        <taxon>Actinomycetes</taxon>
        <taxon>Kitasatosporales</taxon>
        <taxon>Streptomycetaceae</taxon>
        <taxon>Streptomyces</taxon>
    </lineage>
</organism>
<gene>
    <name evidence="1" type="ORF">N8I84_24905</name>
</gene>
<proteinExistence type="predicted"/>
<dbReference type="RefSeq" id="WP_263231620.1">
    <property type="nucleotide sequence ID" value="NZ_CP106793.1"/>
</dbReference>
<reference evidence="1" key="1">
    <citation type="submission" date="2022-10" db="EMBL/GenBank/DDBJ databases">
        <authorList>
            <person name="Mo P."/>
        </authorList>
    </citation>
    <scope>NUCLEOTIDE SEQUENCE</scope>
    <source>
        <strain evidence="1">HUAS 13-4</strain>
    </source>
</reference>
<evidence type="ECO:0000313" key="2">
    <source>
        <dbReference type="Proteomes" id="UP001061298"/>
    </source>
</evidence>
<evidence type="ECO:0008006" key="3">
    <source>
        <dbReference type="Google" id="ProtNLM"/>
    </source>
</evidence>
<name>A0ABY6E4R3_9ACTN</name>
<evidence type="ECO:0000313" key="1">
    <source>
        <dbReference type="EMBL" id="UXY21569.1"/>
    </source>
</evidence>
<accession>A0ABY6E4R3</accession>
<sequence>MRARGGRLTAIRGGRPAVLPGRRRVAARGTRPVAVRRARRWLGVPLLAALLAGCGIRATQVPTDFGPAPSRVPCALSGADLATQAGRGIPVQVFLLCASQLVTVDRSVHIPDGTAERQRRVLVAQGLLDQLAMTPSPAEKQAGYTTDVVGGMIVSGPRGKDPEGTFRLSSRLQDLTSSALGQIVCTFADSEATAADDGTVVLGGPDDRPLRRYRCTAQVRSHPGAVAPPSTEVTGE</sequence>
<protein>
    <recommendedName>
        <fullName evidence="3">Lipoprotein</fullName>
    </recommendedName>
</protein>
<dbReference type="EMBL" id="CP106793">
    <property type="protein sequence ID" value="UXY21569.1"/>
    <property type="molecule type" value="Genomic_DNA"/>
</dbReference>
<dbReference type="Proteomes" id="UP001061298">
    <property type="component" value="Chromosome"/>
</dbReference>